<keyword evidence="1" id="KW-0812">Transmembrane</keyword>
<comment type="caution">
    <text evidence="2">The sequence shown here is derived from an EMBL/GenBank/DDBJ whole genome shotgun (WGS) entry which is preliminary data.</text>
</comment>
<evidence type="ECO:0000313" key="2">
    <source>
        <dbReference type="EMBL" id="GGF36330.1"/>
    </source>
</evidence>
<feature type="transmembrane region" description="Helical" evidence="1">
    <location>
        <begin position="12"/>
        <end position="35"/>
    </location>
</feature>
<keyword evidence="1" id="KW-0472">Membrane</keyword>
<evidence type="ECO:0000256" key="1">
    <source>
        <dbReference type="SAM" id="Phobius"/>
    </source>
</evidence>
<dbReference type="Proteomes" id="UP000632454">
    <property type="component" value="Unassembled WGS sequence"/>
</dbReference>
<protein>
    <recommendedName>
        <fullName evidence="4">DUF2771 domain-containing protein</fullName>
    </recommendedName>
</protein>
<dbReference type="RefSeq" id="WP_188491200.1">
    <property type="nucleotide sequence ID" value="NZ_BMCS01000002.1"/>
</dbReference>
<evidence type="ECO:0008006" key="4">
    <source>
        <dbReference type="Google" id="ProtNLM"/>
    </source>
</evidence>
<accession>A0ABQ1V581</accession>
<keyword evidence="1" id="KW-1133">Transmembrane helix</keyword>
<proteinExistence type="predicted"/>
<reference evidence="3" key="1">
    <citation type="journal article" date="2019" name="Int. J. Syst. Evol. Microbiol.">
        <title>The Global Catalogue of Microorganisms (GCM) 10K type strain sequencing project: providing services to taxonomists for standard genome sequencing and annotation.</title>
        <authorList>
            <consortium name="The Broad Institute Genomics Platform"/>
            <consortium name="The Broad Institute Genome Sequencing Center for Infectious Disease"/>
            <person name="Wu L."/>
            <person name="Ma J."/>
        </authorList>
    </citation>
    <scope>NUCLEOTIDE SEQUENCE [LARGE SCALE GENOMIC DNA]</scope>
    <source>
        <strain evidence="3">CCM 7855</strain>
    </source>
</reference>
<gene>
    <name evidence="2" type="ORF">GCM10007298_35180</name>
</gene>
<dbReference type="Pfam" id="PF10969">
    <property type="entry name" value="DUF2771"/>
    <property type="match status" value="1"/>
</dbReference>
<name>A0ABQ1V581_9NOCA</name>
<sequence length="192" mass="20849">MFTLKAGEKKFLAIATIVGFLFVAVVGTAVTLLVLNNDDEEVPYLQATTGKSLVHVEPTILCEIDLSNCKKGAEGTFAPRVPVPAGKSIIVALSRGIFDAPWALTLEFLTPRGFEQQPPEFYGPDEKYSFTVRSTKERLLTNIEVRLPSGRTDTAGAPITRGFWSINTLPEGTQVPQAFMATSGVELQPYNG</sequence>
<dbReference type="InterPro" id="IPR024495">
    <property type="entry name" value="DUF2771"/>
</dbReference>
<evidence type="ECO:0000313" key="3">
    <source>
        <dbReference type="Proteomes" id="UP000632454"/>
    </source>
</evidence>
<organism evidence="2 3">
    <name type="scientific">Williamsia phyllosphaerae</name>
    <dbReference type="NCBI Taxonomy" id="885042"/>
    <lineage>
        <taxon>Bacteria</taxon>
        <taxon>Bacillati</taxon>
        <taxon>Actinomycetota</taxon>
        <taxon>Actinomycetes</taxon>
        <taxon>Mycobacteriales</taxon>
        <taxon>Nocardiaceae</taxon>
        <taxon>Williamsia</taxon>
    </lineage>
</organism>
<keyword evidence="3" id="KW-1185">Reference proteome</keyword>
<dbReference type="EMBL" id="BMCS01000002">
    <property type="protein sequence ID" value="GGF36330.1"/>
    <property type="molecule type" value="Genomic_DNA"/>
</dbReference>